<evidence type="ECO:0000256" key="5">
    <source>
        <dbReference type="ARBA" id="ARBA00022833"/>
    </source>
</evidence>
<evidence type="ECO:0000256" key="7">
    <source>
        <dbReference type="ARBA" id="ARBA00023242"/>
    </source>
</evidence>
<evidence type="ECO:0000256" key="1">
    <source>
        <dbReference type="ARBA" id="ARBA00004123"/>
    </source>
</evidence>
<dbReference type="InterPro" id="IPR036236">
    <property type="entry name" value="Znf_C2H2_sf"/>
</dbReference>
<dbReference type="SMART" id="SM00355">
    <property type="entry name" value="ZnF_C2H2"/>
    <property type="match status" value="2"/>
</dbReference>
<keyword evidence="4 8" id="KW-0863">Zinc-finger</keyword>
<evidence type="ECO:0000259" key="9">
    <source>
        <dbReference type="PROSITE" id="PS50157"/>
    </source>
</evidence>
<name>A0A0E9PW67_ANGAN</name>
<dbReference type="GO" id="GO:0008270">
    <property type="term" value="F:zinc ion binding"/>
    <property type="evidence" value="ECO:0007669"/>
    <property type="project" value="UniProtKB-KW"/>
</dbReference>
<protein>
    <recommendedName>
        <fullName evidence="9">C2H2-type domain-containing protein</fullName>
    </recommendedName>
</protein>
<sequence>MPLATPEPSECFQCGKCFRTKCALNTHFRIHTGDKPYKCTYCAMCFNTKSTLNKREDSHS</sequence>
<keyword evidence="5" id="KW-0862">Zinc</keyword>
<dbReference type="GO" id="GO:0006357">
    <property type="term" value="P:regulation of transcription by RNA polymerase II"/>
    <property type="evidence" value="ECO:0007669"/>
    <property type="project" value="TreeGrafter"/>
</dbReference>
<dbReference type="PANTHER" id="PTHR24404:SF114">
    <property type="entry name" value="KLUMPFUSS, ISOFORM B-RELATED"/>
    <property type="match status" value="1"/>
</dbReference>
<keyword evidence="2" id="KW-0479">Metal-binding</keyword>
<dbReference type="PROSITE" id="PS00028">
    <property type="entry name" value="ZINC_FINGER_C2H2_1"/>
    <property type="match status" value="1"/>
</dbReference>
<dbReference type="FunFam" id="3.30.160.60:FF:001498">
    <property type="entry name" value="Zinc finger protein 404"/>
    <property type="match status" value="1"/>
</dbReference>
<keyword evidence="7" id="KW-0539">Nucleus</keyword>
<dbReference type="InterPro" id="IPR050589">
    <property type="entry name" value="Ikaros_C2H2-ZF"/>
</dbReference>
<comment type="subcellular location">
    <subcellularLocation>
        <location evidence="1">Nucleus</location>
    </subcellularLocation>
</comment>
<evidence type="ECO:0000256" key="4">
    <source>
        <dbReference type="ARBA" id="ARBA00022771"/>
    </source>
</evidence>
<evidence type="ECO:0000256" key="8">
    <source>
        <dbReference type="PROSITE-ProRule" id="PRU00042"/>
    </source>
</evidence>
<keyword evidence="6" id="KW-0238">DNA-binding</keyword>
<evidence type="ECO:0000256" key="3">
    <source>
        <dbReference type="ARBA" id="ARBA00022737"/>
    </source>
</evidence>
<dbReference type="AlphaFoldDB" id="A0A0E9PW67"/>
<evidence type="ECO:0000313" key="10">
    <source>
        <dbReference type="EMBL" id="JAH08128.1"/>
    </source>
</evidence>
<dbReference type="GO" id="GO:0005634">
    <property type="term" value="C:nucleus"/>
    <property type="evidence" value="ECO:0007669"/>
    <property type="project" value="UniProtKB-SubCell"/>
</dbReference>
<evidence type="ECO:0000256" key="6">
    <source>
        <dbReference type="ARBA" id="ARBA00023125"/>
    </source>
</evidence>
<dbReference type="Gene3D" id="3.30.160.60">
    <property type="entry name" value="Classic Zinc Finger"/>
    <property type="match status" value="2"/>
</dbReference>
<feature type="domain" description="C2H2-type" evidence="9">
    <location>
        <begin position="37"/>
        <end position="60"/>
    </location>
</feature>
<organism evidence="10">
    <name type="scientific">Anguilla anguilla</name>
    <name type="common">European freshwater eel</name>
    <name type="synonym">Muraena anguilla</name>
    <dbReference type="NCBI Taxonomy" id="7936"/>
    <lineage>
        <taxon>Eukaryota</taxon>
        <taxon>Metazoa</taxon>
        <taxon>Chordata</taxon>
        <taxon>Craniata</taxon>
        <taxon>Vertebrata</taxon>
        <taxon>Euteleostomi</taxon>
        <taxon>Actinopterygii</taxon>
        <taxon>Neopterygii</taxon>
        <taxon>Teleostei</taxon>
        <taxon>Anguilliformes</taxon>
        <taxon>Anguillidae</taxon>
        <taxon>Anguilla</taxon>
    </lineage>
</organism>
<reference evidence="10" key="1">
    <citation type="submission" date="2014-11" db="EMBL/GenBank/DDBJ databases">
        <authorList>
            <person name="Amaro Gonzalez C."/>
        </authorList>
    </citation>
    <scope>NUCLEOTIDE SEQUENCE</scope>
</reference>
<dbReference type="EMBL" id="GBXM01100449">
    <property type="protein sequence ID" value="JAH08128.1"/>
    <property type="molecule type" value="Transcribed_RNA"/>
</dbReference>
<reference evidence="10" key="2">
    <citation type="journal article" date="2015" name="Fish Shellfish Immunol.">
        <title>Early steps in the European eel (Anguilla anguilla)-Vibrio vulnificus interaction in the gills: Role of the RtxA13 toxin.</title>
        <authorList>
            <person name="Callol A."/>
            <person name="Pajuelo D."/>
            <person name="Ebbesson L."/>
            <person name="Teles M."/>
            <person name="MacKenzie S."/>
            <person name="Amaro C."/>
        </authorList>
    </citation>
    <scope>NUCLEOTIDE SEQUENCE</scope>
</reference>
<accession>A0A0E9PW67</accession>
<keyword evidence="3" id="KW-0677">Repeat</keyword>
<dbReference type="GO" id="GO:0003700">
    <property type="term" value="F:DNA-binding transcription factor activity"/>
    <property type="evidence" value="ECO:0007669"/>
    <property type="project" value="TreeGrafter"/>
</dbReference>
<dbReference type="FunFam" id="3.30.160.60:FF:000446">
    <property type="entry name" value="Zinc finger protein"/>
    <property type="match status" value="1"/>
</dbReference>
<dbReference type="GO" id="GO:0000978">
    <property type="term" value="F:RNA polymerase II cis-regulatory region sequence-specific DNA binding"/>
    <property type="evidence" value="ECO:0007669"/>
    <property type="project" value="TreeGrafter"/>
</dbReference>
<dbReference type="PROSITE" id="PS50157">
    <property type="entry name" value="ZINC_FINGER_C2H2_2"/>
    <property type="match status" value="2"/>
</dbReference>
<evidence type="ECO:0000256" key="2">
    <source>
        <dbReference type="ARBA" id="ARBA00022723"/>
    </source>
</evidence>
<dbReference type="InterPro" id="IPR013087">
    <property type="entry name" value="Znf_C2H2_type"/>
</dbReference>
<dbReference type="PANTHER" id="PTHR24404">
    <property type="entry name" value="ZINC FINGER PROTEIN"/>
    <property type="match status" value="1"/>
</dbReference>
<proteinExistence type="predicted"/>
<feature type="domain" description="C2H2-type" evidence="9">
    <location>
        <begin position="9"/>
        <end position="36"/>
    </location>
</feature>
<dbReference type="Pfam" id="PF00096">
    <property type="entry name" value="zf-C2H2"/>
    <property type="match status" value="1"/>
</dbReference>
<dbReference type="SUPFAM" id="SSF57667">
    <property type="entry name" value="beta-beta-alpha zinc fingers"/>
    <property type="match status" value="1"/>
</dbReference>